<protein>
    <submittedName>
        <fullName evidence="2">Uncharacterized protein</fullName>
    </submittedName>
</protein>
<dbReference type="Proteomes" id="UP000226328">
    <property type="component" value="Segment"/>
</dbReference>
<reference evidence="2 3" key="1">
    <citation type="submission" date="2017-05" db="EMBL/GenBank/DDBJ databases">
        <authorList>
            <person name="Gomez-Rosado J.O."/>
            <person name="Gonzalez-Garcia E.M."/>
            <person name="Gonzalez-Leon M.A."/>
            <person name="Gonzalez-Rodriguez J."/>
            <person name="Gonzalez-Santos L.I."/>
            <person name="Goveo-Rivera I.A."/>
            <person name="Gutierrez-Silva J.C."/>
            <person name="Issa-Mahmud S."/>
            <person name="Lopez-Llera J.N."/>
            <person name="Marrero-Visalden G."/>
            <person name="Muyet-Blasini E."/>
            <person name="Ortiz-Torres X.D."/>
            <person name="Palacios-Vallejo J.G."/>
            <person name="Pichardo-Gonzalez P.A."/>
            <person name="Pou-Acosta P.M."/>
            <person name="Velez-Velazquez R.M."/>
            <person name="Fernandez-Martinez M."/>
            <person name="Maldonado-Vazquez N."/>
            <person name="Rubin M."/>
            <person name="Vazquez E."/>
            <person name="Stoner T.H."/>
            <person name="Garlena R.A."/>
            <person name="Russell D.A."/>
            <person name="Pope W.H."/>
            <person name="Jacobs-Sera D."/>
            <person name="Hatfull G.F."/>
        </authorList>
    </citation>
    <scope>NUCLEOTIDE SEQUENCE [LARGE SCALE GENOMIC DNA]</scope>
</reference>
<keyword evidence="3" id="KW-1185">Reference proteome</keyword>
<evidence type="ECO:0000313" key="2">
    <source>
        <dbReference type="EMBL" id="ASR87266.1"/>
    </source>
</evidence>
<evidence type="ECO:0000313" key="3">
    <source>
        <dbReference type="Proteomes" id="UP000226328"/>
    </source>
</evidence>
<dbReference type="GeneID" id="60324760"/>
<accession>A0A222ZR95</accession>
<keyword evidence="1" id="KW-0812">Transmembrane</keyword>
<feature type="transmembrane region" description="Helical" evidence="1">
    <location>
        <begin position="12"/>
        <end position="32"/>
    </location>
</feature>
<name>A0A222ZR95_9CAUD</name>
<dbReference type="KEGG" id="vg:60324760"/>
<gene>
    <name evidence="2" type="primary">99</name>
    <name evidence="2" type="ORF">SEA_LASTHOPE_99</name>
</gene>
<evidence type="ECO:0000256" key="1">
    <source>
        <dbReference type="SAM" id="Phobius"/>
    </source>
</evidence>
<dbReference type="EMBL" id="MF140416">
    <property type="protein sequence ID" value="ASR87266.1"/>
    <property type="molecule type" value="Genomic_DNA"/>
</dbReference>
<organism evidence="2 3">
    <name type="scientific">Mycobacterium phage LastHope</name>
    <dbReference type="NCBI Taxonomy" id="2015886"/>
    <lineage>
        <taxon>Viruses</taxon>
        <taxon>Duplodnaviria</taxon>
        <taxon>Heunggongvirae</taxon>
        <taxon>Uroviricota</taxon>
        <taxon>Caudoviricetes</taxon>
        <taxon>Weiservirinae</taxon>
        <taxon>Anayavirus</taxon>
        <taxon>Anayavirus lasthope</taxon>
    </lineage>
</organism>
<keyword evidence="1" id="KW-1133">Transmembrane helix</keyword>
<proteinExistence type="predicted"/>
<keyword evidence="1" id="KW-0472">Membrane</keyword>
<dbReference type="RefSeq" id="YP_009953293.1">
    <property type="nucleotide sequence ID" value="NC_051620.1"/>
</dbReference>
<sequence>MALTTATTPSTTWSGAFSFLVLTYIHATGYCMHTNSAPALRD</sequence>